<evidence type="ECO:0000313" key="4">
    <source>
        <dbReference type="Proteomes" id="UP000032671"/>
    </source>
</evidence>
<dbReference type="EMBL" id="BAMV01000008">
    <property type="protein sequence ID" value="GAN59973.1"/>
    <property type="molecule type" value="Genomic_DNA"/>
</dbReference>
<comment type="caution">
    <text evidence="2">The sequence shown here is derived from an EMBL/GenBank/DDBJ whole genome shotgun (WGS) entry which is preliminary data.</text>
</comment>
<dbReference type="InterPro" id="IPR012332">
    <property type="entry name" value="Autotransporter_pectin_lyase_C"/>
</dbReference>
<dbReference type="SUPFAM" id="SSF51294">
    <property type="entry name" value="Hedgehog/intein (Hint) domain"/>
    <property type="match status" value="1"/>
</dbReference>
<reference evidence="2 4" key="1">
    <citation type="submission" date="2012-11" db="EMBL/GenBank/DDBJ databases">
        <title>Whole genome sequence of Acetobacter cibinongensis 4H-1.</title>
        <authorList>
            <person name="Azuma Y."/>
            <person name="Higashiura N."/>
            <person name="Hirakawa H."/>
            <person name="Matsushita K."/>
        </authorList>
    </citation>
    <scope>NUCLEOTIDE SEQUENCE [LARGE SCALE GENOMIC DNA]</scope>
    <source>
        <strain evidence="2 4">4H-1</strain>
    </source>
</reference>
<evidence type="ECO:0000313" key="5">
    <source>
        <dbReference type="Proteomes" id="UP000321891"/>
    </source>
</evidence>
<sequence>MTAVTSGLLWVDNYTSGNSNVPGGSYNGSSFSGVVIEAGGTWAGSHVVGSGGTITLYNNGALTGNVVLNGGHIASYNKISGNQNFSWGASGGTLELRQGAIDYGESPLAGSAVITVSSGATIQSTALQSGNLMTVKGSAISAIISSGATLTFTDGGSGSYTSLGAGGTLNIGSGTVYDNQHTTSLTAVSGARINVLSGGVLSNADAGNLGAIIVSAGGSAAGAIVSSGGGLGIQGTALNTVVKNGGVVEIASGGSAVSNTVTSGGSIQVDSGGTVATTTVSSGGSVTVRGTATSTTISSGATLTFTDGGSGTYTALNAGGTLNIGSGTVYNNQHTTSLTAVSGARINVLSGGVLSNADAGNLGAIIVSAGGSAAGVVLSNGGGLGVQGTASNTVVNKGAVIEVASGGSVVSNTVNAGGFIQVDSGGTVGTTTVSSGGSVNVASGASISGVLTIQNAGSATIWNTASGTVDLQGDTNGGLVISGLASGGTLNTVISGFSGTAAGNSDSIELVGVKAADVTAVTYQGTDQVTLALTNGNAIVLNIVGVSTRGFALTDGSNGWLDYEVCFLSGSMIQTSEGDVAVEDIRMGDSVVSYTQGTAQTATVSWAGKAHAVVRSELMADEAGYPVRILANAIAEGVPYKDLLITPEHSLFFDGRFVPARMLVNGSSILYDKSITSYDYYHIETEQHSVIRADGMLTESYLDTGNRRAFQQEGGLVSLHGANRSWENDAAAVLCVEREFVEPVYQKIKARAEELYEGVSASSLPEVTTDPDLHLVTQQGATLRPVRHENGQYSFMLPPNTDSVRIVSRASRPADTIGPFVDDRRLLGVAVGTVTLVTSNGKLDIIAHLRADKPAGWHAEAEGSQSVWTNGNAVLPLVEKLSRDEIRLLSLSIHAAGPYLLAEDKQADARIA</sequence>
<name>A0A0D6N323_9PROT</name>
<reference evidence="3 5" key="2">
    <citation type="submission" date="2019-07" db="EMBL/GenBank/DDBJ databases">
        <title>Whole genome shotgun sequence of Acetobacter cibinongensis NBRC 16605.</title>
        <authorList>
            <person name="Hosoyama A."/>
            <person name="Uohara A."/>
            <person name="Ohji S."/>
            <person name="Ichikawa N."/>
        </authorList>
    </citation>
    <scope>NUCLEOTIDE SEQUENCE [LARGE SCALE GENOMIC DNA]</scope>
    <source>
        <strain evidence="3 5">NBRC 16605</strain>
    </source>
</reference>
<accession>A0A6N3SM31</accession>
<keyword evidence="5" id="KW-1185">Reference proteome</keyword>
<feature type="domain" description="Hedgehog/Intein (Hint)" evidence="1">
    <location>
        <begin position="565"/>
        <end position="704"/>
    </location>
</feature>
<dbReference type="Proteomes" id="UP000032671">
    <property type="component" value="Unassembled WGS sequence"/>
</dbReference>
<dbReference type="Proteomes" id="UP000321891">
    <property type="component" value="Unassembled WGS sequence"/>
</dbReference>
<accession>A0A0D6N323</accession>
<evidence type="ECO:0000259" key="1">
    <source>
        <dbReference type="Pfam" id="PF13403"/>
    </source>
</evidence>
<dbReference type="STRING" id="1231339.Abci_008_106"/>
<dbReference type="InterPro" id="IPR030930">
    <property type="entry name" value="AIDA"/>
</dbReference>
<organism evidence="2 4">
    <name type="scientific">Acetobacter cibinongensis</name>
    <dbReference type="NCBI Taxonomy" id="146475"/>
    <lineage>
        <taxon>Bacteria</taxon>
        <taxon>Pseudomonadati</taxon>
        <taxon>Pseudomonadota</taxon>
        <taxon>Alphaproteobacteria</taxon>
        <taxon>Acetobacterales</taxon>
        <taxon>Acetobacteraceae</taxon>
        <taxon>Acetobacter</taxon>
    </lineage>
</organism>
<dbReference type="NCBIfam" id="TIGR04415">
    <property type="entry name" value="O_hepto_targRPT"/>
    <property type="match status" value="2"/>
</dbReference>
<dbReference type="InterPro" id="IPR028992">
    <property type="entry name" value="Hedgehog/Intein_dom"/>
</dbReference>
<dbReference type="Pfam" id="PF13403">
    <property type="entry name" value="Hint_2"/>
    <property type="match status" value="1"/>
</dbReference>
<evidence type="ECO:0000313" key="2">
    <source>
        <dbReference type="EMBL" id="GAN59973.1"/>
    </source>
</evidence>
<dbReference type="Gene3D" id="2.160.20.20">
    <property type="match status" value="1"/>
</dbReference>
<protein>
    <submittedName>
        <fullName evidence="2">Outer membrane protein</fullName>
    </submittedName>
</protein>
<dbReference type="EMBL" id="BJVU01000001">
    <property type="protein sequence ID" value="GEL57593.1"/>
    <property type="molecule type" value="Genomic_DNA"/>
</dbReference>
<gene>
    <name evidence="2" type="ORF">Abci_008_106</name>
    <name evidence="3" type="ORF">ACI01nite_01950</name>
</gene>
<dbReference type="Gene3D" id="2.170.16.10">
    <property type="entry name" value="Hedgehog/Intein (Hint) domain"/>
    <property type="match status" value="1"/>
</dbReference>
<dbReference type="InterPro" id="IPR036844">
    <property type="entry name" value="Hint_dom_sf"/>
</dbReference>
<dbReference type="AlphaFoldDB" id="A0A0D6N323"/>
<proteinExistence type="predicted"/>
<dbReference type="RefSeq" id="WP_084597530.1">
    <property type="nucleotide sequence ID" value="NZ_BAMV01000008.1"/>
</dbReference>
<evidence type="ECO:0000313" key="3">
    <source>
        <dbReference type="EMBL" id="GEL57593.1"/>
    </source>
</evidence>